<reference evidence="4 5" key="1">
    <citation type="submission" date="2020-08" db="EMBL/GenBank/DDBJ databases">
        <title>Genomic Encyclopedia of Type Strains, Phase IV (KMG-IV): sequencing the most valuable type-strain genomes for metagenomic binning, comparative biology and taxonomic classification.</title>
        <authorList>
            <person name="Goeker M."/>
        </authorList>
    </citation>
    <scope>NUCLEOTIDE SEQUENCE [LARGE SCALE GENOMIC DNA]</scope>
    <source>
        <strain evidence="4 5">DSM 23562</strain>
    </source>
</reference>
<feature type="domain" description="Ferritin/DPS" evidence="3">
    <location>
        <begin position="18"/>
        <end position="156"/>
    </location>
</feature>
<dbReference type="InterPro" id="IPR008331">
    <property type="entry name" value="Ferritin_DPS_dom"/>
</dbReference>
<protein>
    <submittedName>
        <fullName evidence="4">Starvation-inducible DNA-binding protein</fullName>
    </submittedName>
</protein>
<organism evidence="4 5">
    <name type="scientific">Armatimonas rosea</name>
    <dbReference type="NCBI Taxonomy" id="685828"/>
    <lineage>
        <taxon>Bacteria</taxon>
        <taxon>Bacillati</taxon>
        <taxon>Armatimonadota</taxon>
        <taxon>Armatimonadia</taxon>
        <taxon>Armatimonadales</taxon>
        <taxon>Armatimonadaceae</taxon>
        <taxon>Armatimonas</taxon>
    </lineage>
</organism>
<dbReference type="InterPro" id="IPR009078">
    <property type="entry name" value="Ferritin-like_SF"/>
</dbReference>
<dbReference type="GO" id="GO:0008199">
    <property type="term" value="F:ferric iron binding"/>
    <property type="evidence" value="ECO:0007669"/>
    <property type="project" value="InterPro"/>
</dbReference>
<keyword evidence="5" id="KW-1185">Reference proteome</keyword>
<dbReference type="InterPro" id="IPR002177">
    <property type="entry name" value="DPS_DNA-bd"/>
</dbReference>
<name>A0A7W9STY4_ARMRO</name>
<dbReference type="InterPro" id="IPR012347">
    <property type="entry name" value="Ferritin-like"/>
</dbReference>
<evidence type="ECO:0000313" key="5">
    <source>
        <dbReference type="Proteomes" id="UP000520814"/>
    </source>
</evidence>
<dbReference type="PANTHER" id="PTHR42932:SF3">
    <property type="entry name" value="DNA PROTECTION DURING STARVATION PROTEIN"/>
    <property type="match status" value="1"/>
</dbReference>
<dbReference type="PRINTS" id="PR01346">
    <property type="entry name" value="HELNAPAPROT"/>
</dbReference>
<dbReference type="Pfam" id="PF00210">
    <property type="entry name" value="Ferritin"/>
    <property type="match status" value="1"/>
</dbReference>
<dbReference type="SUPFAM" id="SSF47240">
    <property type="entry name" value="Ferritin-like"/>
    <property type="match status" value="1"/>
</dbReference>
<comment type="similarity">
    <text evidence="1 2">Belongs to the Dps family.</text>
</comment>
<dbReference type="RefSeq" id="WP_184201042.1">
    <property type="nucleotide sequence ID" value="NZ_JACHGW010000004.1"/>
</dbReference>
<sequence>MKINTRLSLEQRDTVAERLHLLLADEYVLSTKTRKAHWNVTGPHFMSYHKLFEEQYEQLAETVDAVAERSLMLGIKVPATLAELSQLTRLNEEPGENPDADGLISVLLTDHEAIVRQLREDIESTAELGDDGTTDFFTGLLEQHEKTAWMLRSHLTE</sequence>
<dbReference type="CDD" id="cd01043">
    <property type="entry name" value="DPS"/>
    <property type="match status" value="1"/>
</dbReference>
<evidence type="ECO:0000313" key="4">
    <source>
        <dbReference type="EMBL" id="MBB6052283.1"/>
    </source>
</evidence>
<accession>A0A7W9STY4</accession>
<dbReference type="PIRSF" id="PIRSF005900">
    <property type="entry name" value="Dps"/>
    <property type="match status" value="1"/>
</dbReference>
<dbReference type="Gene3D" id="1.20.1260.10">
    <property type="match status" value="1"/>
</dbReference>
<dbReference type="AlphaFoldDB" id="A0A7W9STY4"/>
<dbReference type="Proteomes" id="UP000520814">
    <property type="component" value="Unassembled WGS sequence"/>
</dbReference>
<evidence type="ECO:0000259" key="3">
    <source>
        <dbReference type="Pfam" id="PF00210"/>
    </source>
</evidence>
<dbReference type="PANTHER" id="PTHR42932">
    <property type="entry name" value="GENERAL STRESS PROTEIN 20U"/>
    <property type="match status" value="1"/>
</dbReference>
<dbReference type="GO" id="GO:0003677">
    <property type="term" value="F:DNA binding"/>
    <property type="evidence" value="ECO:0007669"/>
    <property type="project" value="UniProtKB-KW"/>
</dbReference>
<evidence type="ECO:0000256" key="1">
    <source>
        <dbReference type="ARBA" id="ARBA00009497"/>
    </source>
</evidence>
<comment type="caution">
    <text evidence="4">The sequence shown here is derived from an EMBL/GenBank/DDBJ whole genome shotgun (WGS) entry which is preliminary data.</text>
</comment>
<proteinExistence type="inferred from homology"/>
<keyword evidence="4" id="KW-0238">DNA-binding</keyword>
<evidence type="ECO:0000256" key="2">
    <source>
        <dbReference type="RuleBase" id="RU003875"/>
    </source>
</evidence>
<dbReference type="EMBL" id="JACHGW010000004">
    <property type="protein sequence ID" value="MBB6052283.1"/>
    <property type="molecule type" value="Genomic_DNA"/>
</dbReference>
<gene>
    <name evidence="4" type="ORF">HNQ39_004104</name>
</gene>